<dbReference type="AlphaFoldDB" id="A0A9P8IBC1"/>
<feature type="region of interest" description="Disordered" evidence="1">
    <location>
        <begin position="73"/>
        <end position="105"/>
    </location>
</feature>
<feature type="compositionally biased region" description="Pro residues" evidence="1">
    <location>
        <begin position="75"/>
        <end position="85"/>
    </location>
</feature>
<organism evidence="2 3">
    <name type="scientific">Trichoglossum hirsutum</name>
    <dbReference type="NCBI Taxonomy" id="265104"/>
    <lineage>
        <taxon>Eukaryota</taxon>
        <taxon>Fungi</taxon>
        <taxon>Dikarya</taxon>
        <taxon>Ascomycota</taxon>
        <taxon>Pezizomycotina</taxon>
        <taxon>Geoglossomycetes</taxon>
        <taxon>Geoglossales</taxon>
        <taxon>Geoglossaceae</taxon>
        <taxon>Trichoglossum</taxon>
    </lineage>
</organism>
<proteinExistence type="predicted"/>
<reference evidence="2" key="1">
    <citation type="submission" date="2021-03" db="EMBL/GenBank/DDBJ databases">
        <title>Comparative genomics and phylogenomic investigation of the class Geoglossomycetes provide insights into ecological specialization and systematics.</title>
        <authorList>
            <person name="Melie T."/>
            <person name="Pirro S."/>
            <person name="Miller A.N."/>
            <person name="Quandt A."/>
        </authorList>
    </citation>
    <scope>NUCLEOTIDE SEQUENCE</scope>
    <source>
        <strain evidence="2">CAQ_001_2017</strain>
    </source>
</reference>
<name>A0A9P8IBC1_9PEZI</name>
<keyword evidence="3" id="KW-1185">Reference proteome</keyword>
<dbReference type="Proteomes" id="UP000750711">
    <property type="component" value="Unassembled WGS sequence"/>
</dbReference>
<dbReference type="EMBL" id="JAGHQM010003672">
    <property type="protein sequence ID" value="KAH0542305.1"/>
    <property type="molecule type" value="Genomic_DNA"/>
</dbReference>
<comment type="caution">
    <text evidence="2">The sequence shown here is derived from an EMBL/GenBank/DDBJ whole genome shotgun (WGS) entry which is preliminary data.</text>
</comment>
<sequence>MNGFIVHDGFLSVPLYVPVANYDLPPAAPPPPYAALAGPPNPPIAGPRIPVRPHPFHLFGPLPLPPAALPAAPVAAPPPAPPAAAAPPAADEDYPPGTHFDGSRDGLPAGTSYLFPKKHTTVYVVKGSFDPLANPRTEFDFWMFKVPTILTVGDLIHQLGARTGGSDKCGVTELLEVGDGSWAKGVTIFLNDDNQKKQALAALGWDETRGAAKPPVWLKLHKG</sequence>
<gene>
    <name evidence="2" type="ORF">GP486_008648</name>
</gene>
<evidence type="ECO:0000313" key="2">
    <source>
        <dbReference type="EMBL" id="KAH0542305.1"/>
    </source>
</evidence>
<accession>A0A9P8IBC1</accession>
<protein>
    <submittedName>
        <fullName evidence="2">Uncharacterized protein</fullName>
    </submittedName>
</protein>
<evidence type="ECO:0000313" key="3">
    <source>
        <dbReference type="Proteomes" id="UP000750711"/>
    </source>
</evidence>
<evidence type="ECO:0000256" key="1">
    <source>
        <dbReference type="SAM" id="MobiDB-lite"/>
    </source>
</evidence>